<dbReference type="Pfam" id="PF11716">
    <property type="entry name" value="MDMPI_N"/>
    <property type="match status" value="1"/>
</dbReference>
<protein>
    <submittedName>
        <fullName evidence="2">TIGR03086 family protein</fullName>
    </submittedName>
</protein>
<evidence type="ECO:0000259" key="1">
    <source>
        <dbReference type="Pfam" id="PF11716"/>
    </source>
</evidence>
<dbReference type="NCBIfam" id="TIGR03086">
    <property type="entry name" value="TIGR03086 family metal-binding protein"/>
    <property type="match status" value="1"/>
</dbReference>
<name>A0A918DWH0_9ACTN</name>
<organism evidence="2 3">
    <name type="scientific">Wenjunlia tyrosinilytica</name>
    <dbReference type="NCBI Taxonomy" id="1544741"/>
    <lineage>
        <taxon>Bacteria</taxon>
        <taxon>Bacillati</taxon>
        <taxon>Actinomycetota</taxon>
        <taxon>Actinomycetes</taxon>
        <taxon>Kitasatosporales</taxon>
        <taxon>Streptomycetaceae</taxon>
        <taxon>Wenjunlia</taxon>
    </lineage>
</organism>
<dbReference type="InterPro" id="IPR017517">
    <property type="entry name" value="Maleyloyr_isom"/>
</dbReference>
<dbReference type="InterPro" id="IPR017520">
    <property type="entry name" value="CHP03086"/>
</dbReference>
<reference evidence="2" key="2">
    <citation type="submission" date="2020-09" db="EMBL/GenBank/DDBJ databases">
        <authorList>
            <person name="Sun Q."/>
            <person name="Zhou Y."/>
        </authorList>
    </citation>
    <scope>NUCLEOTIDE SEQUENCE</scope>
    <source>
        <strain evidence="2">CGMCC 4.7201</strain>
    </source>
</reference>
<proteinExistence type="predicted"/>
<dbReference type="EMBL" id="BMMS01000006">
    <property type="protein sequence ID" value="GGO84849.1"/>
    <property type="molecule type" value="Genomic_DNA"/>
</dbReference>
<reference evidence="2" key="1">
    <citation type="journal article" date="2014" name="Int. J. Syst. Evol. Microbiol.">
        <title>Complete genome sequence of Corynebacterium casei LMG S-19264T (=DSM 44701T), isolated from a smear-ripened cheese.</title>
        <authorList>
            <consortium name="US DOE Joint Genome Institute (JGI-PGF)"/>
            <person name="Walter F."/>
            <person name="Albersmeier A."/>
            <person name="Kalinowski J."/>
            <person name="Ruckert C."/>
        </authorList>
    </citation>
    <scope>NUCLEOTIDE SEQUENCE</scope>
    <source>
        <strain evidence="2">CGMCC 4.7201</strain>
    </source>
</reference>
<dbReference type="InterPro" id="IPR024344">
    <property type="entry name" value="MDMPI_metal-binding"/>
</dbReference>
<comment type="caution">
    <text evidence="2">The sequence shown here is derived from an EMBL/GenBank/DDBJ whole genome shotgun (WGS) entry which is preliminary data.</text>
</comment>
<dbReference type="AlphaFoldDB" id="A0A918DWH0"/>
<sequence length="202" mass="21385">MTDVTGSGTPMIDLEPAARRIALLAEGVTNDQLTAPTPCPGCAVRNMLGHLIGLSVAFRDAGRKELGETTGTPPNAVVPDIEDGESWRTELPQRLDELTATWRDPEAWEGMTQAGGLTFPAAEAGRVALNELLIHGWDLARATGQPYDPDTLSLEASYAMLAPTANERPPGGPFGPAVEIPADAPLLDRVIGLSGRDPSWKP</sequence>
<dbReference type="SUPFAM" id="SSF109854">
    <property type="entry name" value="DinB/YfiT-like putative metalloenzymes"/>
    <property type="match status" value="1"/>
</dbReference>
<evidence type="ECO:0000313" key="2">
    <source>
        <dbReference type="EMBL" id="GGO84849.1"/>
    </source>
</evidence>
<gene>
    <name evidence="2" type="ORF">GCM10012280_17270</name>
</gene>
<dbReference type="RefSeq" id="WP_189130950.1">
    <property type="nucleotide sequence ID" value="NZ_BMMS01000006.1"/>
</dbReference>
<evidence type="ECO:0000313" key="3">
    <source>
        <dbReference type="Proteomes" id="UP000641932"/>
    </source>
</evidence>
<feature type="domain" description="Mycothiol-dependent maleylpyruvate isomerase metal-binding" evidence="1">
    <location>
        <begin position="15"/>
        <end position="140"/>
    </location>
</feature>
<keyword evidence="3" id="KW-1185">Reference proteome</keyword>
<dbReference type="InterPro" id="IPR034660">
    <property type="entry name" value="DinB/YfiT-like"/>
</dbReference>
<accession>A0A918DWH0</accession>
<dbReference type="NCBIfam" id="TIGR03083">
    <property type="entry name" value="maleylpyruvate isomerase family mycothiol-dependent enzyme"/>
    <property type="match status" value="1"/>
</dbReference>
<dbReference type="Proteomes" id="UP000641932">
    <property type="component" value="Unassembled WGS sequence"/>
</dbReference>
<dbReference type="GO" id="GO:0046872">
    <property type="term" value="F:metal ion binding"/>
    <property type="evidence" value="ECO:0007669"/>
    <property type="project" value="InterPro"/>
</dbReference>
<dbReference type="Gene3D" id="1.20.120.450">
    <property type="entry name" value="dinb family like domain"/>
    <property type="match status" value="1"/>
</dbReference>